<keyword evidence="8" id="KW-0462">Maltose metabolism</keyword>
<evidence type="ECO:0000256" key="5">
    <source>
        <dbReference type="ARBA" id="ARBA00022692"/>
    </source>
</evidence>
<dbReference type="PANTHER" id="PTHR48022:SF5">
    <property type="entry name" value="ALPHA-GLUCOSIDES PERMEASE MPH2-RELATED"/>
    <property type="match status" value="1"/>
</dbReference>
<feature type="transmembrane region" description="Helical" evidence="10">
    <location>
        <begin position="341"/>
        <end position="362"/>
    </location>
</feature>
<dbReference type="SUPFAM" id="SSF103473">
    <property type="entry name" value="MFS general substrate transporter"/>
    <property type="match status" value="1"/>
</dbReference>
<evidence type="ECO:0000256" key="3">
    <source>
        <dbReference type="ARBA" id="ARBA00022448"/>
    </source>
</evidence>
<keyword evidence="5 10" id="KW-0812">Transmembrane</keyword>
<feature type="transmembrane region" description="Helical" evidence="10">
    <location>
        <begin position="280"/>
        <end position="301"/>
    </location>
</feature>
<evidence type="ECO:0000256" key="7">
    <source>
        <dbReference type="ARBA" id="ARBA00023136"/>
    </source>
</evidence>
<feature type="domain" description="Major facilitator superfamily (MFS) profile" evidence="11">
    <location>
        <begin position="16"/>
        <end position="465"/>
    </location>
</feature>
<feature type="transmembrane region" description="Helical" evidence="10">
    <location>
        <begin position="313"/>
        <end position="334"/>
    </location>
</feature>
<dbReference type="RefSeq" id="XP_056082148.1">
    <property type="nucleotide sequence ID" value="XM_056222458.1"/>
</dbReference>
<dbReference type="InterPro" id="IPR003663">
    <property type="entry name" value="Sugar/inositol_transpt"/>
</dbReference>
<dbReference type="Proteomes" id="UP001161438">
    <property type="component" value="Chromosome 6"/>
</dbReference>
<protein>
    <recommendedName>
        <fullName evidence="11">Major facilitator superfamily (MFS) profile domain-containing protein</fullName>
    </recommendedName>
</protein>
<keyword evidence="4" id="KW-0762">Sugar transport</keyword>
<keyword evidence="13" id="KW-1185">Reference proteome</keyword>
<feature type="transmembrane region" description="Helical" evidence="10">
    <location>
        <begin position="443"/>
        <end position="459"/>
    </location>
</feature>
<dbReference type="InterPro" id="IPR005829">
    <property type="entry name" value="Sugar_transporter_CS"/>
</dbReference>
<evidence type="ECO:0000313" key="12">
    <source>
        <dbReference type="EMBL" id="CAI4039033.1"/>
    </source>
</evidence>
<dbReference type="Gene3D" id="1.20.1250.20">
    <property type="entry name" value="MFS general substrate transporter like domains"/>
    <property type="match status" value="1"/>
</dbReference>
<dbReference type="PROSITE" id="PS50850">
    <property type="entry name" value="MFS"/>
    <property type="match status" value="1"/>
</dbReference>
<accession>A0AA35NHI9</accession>
<evidence type="ECO:0000313" key="13">
    <source>
        <dbReference type="Proteomes" id="UP001161438"/>
    </source>
</evidence>
<evidence type="ECO:0000256" key="8">
    <source>
        <dbReference type="ARBA" id="ARBA00026248"/>
    </source>
</evidence>
<dbReference type="PROSITE" id="PS00217">
    <property type="entry name" value="SUGAR_TRANSPORT_2"/>
    <property type="match status" value="1"/>
</dbReference>
<feature type="transmembrane region" description="Helical" evidence="10">
    <location>
        <begin position="93"/>
        <end position="111"/>
    </location>
</feature>
<feature type="transmembrane region" description="Helical" evidence="10">
    <location>
        <begin position="408"/>
        <end position="431"/>
    </location>
</feature>
<comment type="subcellular location">
    <subcellularLocation>
        <location evidence="1">Membrane</location>
        <topology evidence="1">Multi-pass membrane protein</topology>
    </subcellularLocation>
</comment>
<evidence type="ECO:0000256" key="10">
    <source>
        <dbReference type="SAM" id="Phobius"/>
    </source>
</evidence>
<dbReference type="NCBIfam" id="TIGR00879">
    <property type="entry name" value="SP"/>
    <property type="match status" value="1"/>
</dbReference>
<gene>
    <name evidence="12" type="primary">SMKI06G3850</name>
    <name evidence="12" type="ORF">SMKI_06G3850</name>
</gene>
<comment type="similarity">
    <text evidence="2 9">Belongs to the major facilitator superfamily. Sugar transporter (TC 2.A.1.1) family.</text>
</comment>
<dbReference type="EMBL" id="OX365762">
    <property type="protein sequence ID" value="CAI4039033.1"/>
    <property type="molecule type" value="Genomic_DNA"/>
</dbReference>
<dbReference type="Pfam" id="PF00083">
    <property type="entry name" value="Sugar_tr"/>
    <property type="match status" value="1"/>
</dbReference>
<evidence type="ECO:0000256" key="4">
    <source>
        <dbReference type="ARBA" id="ARBA00022597"/>
    </source>
</evidence>
<reference evidence="12" key="1">
    <citation type="submission" date="2022-10" db="EMBL/GenBank/DDBJ databases">
        <authorList>
            <person name="Byrne P K."/>
        </authorList>
    </citation>
    <scope>NUCLEOTIDE SEQUENCE</scope>
    <source>
        <strain evidence="12">IFO1815</strain>
    </source>
</reference>
<evidence type="ECO:0000259" key="11">
    <source>
        <dbReference type="PROSITE" id="PS50850"/>
    </source>
</evidence>
<keyword evidence="3 9" id="KW-0813">Transport</keyword>
<dbReference type="GeneID" id="80918244"/>
<feature type="transmembrane region" description="Helical" evidence="10">
    <location>
        <begin position="152"/>
        <end position="171"/>
    </location>
</feature>
<dbReference type="GO" id="GO:0000023">
    <property type="term" value="P:maltose metabolic process"/>
    <property type="evidence" value="ECO:0007669"/>
    <property type="project" value="UniProtKB-KW"/>
</dbReference>
<evidence type="ECO:0000256" key="2">
    <source>
        <dbReference type="ARBA" id="ARBA00010992"/>
    </source>
</evidence>
<dbReference type="InterPro" id="IPR005828">
    <property type="entry name" value="MFS_sugar_transport-like"/>
</dbReference>
<keyword evidence="7 10" id="KW-0472">Membrane</keyword>
<dbReference type="AlphaFoldDB" id="A0AA35NHI9"/>
<sequence length="485" mass="54445">MPLTTALKTYPKAAAWSLLVSTTLIMEGYDTAILGAFYALPVFQKEFGSQDAQTGEWEILASWQIGLTLCYMAGEIVGLQMTGPLVDWMGNRYTLIMALFLLTCFTFLLYFCKSLGMIAAGQALCGMPWGCFQCLTVSYASEICPLALRYYLTTYSNLCWLFGQLFAAGIMKNSQNKYPDSELGYKLPFALQWIWPLPLAIGIFLAPESPWWLIKKGRFDQAKRSLERTLSGYGSEKELLVTMEVDKIKMTIEKEKKLTSKEGTYMDCIRDRVDRRRTRITCLCWAGQATCGAVLIGYSTYFYEKAGVGTDTAFTFSIIQYCLGICATFLSWWVSKYYGRYDLYAFGLAFQTIIFFIIGGLGCANTHGAKMGSGSLLMVVAFFYNLGIAPVVFCLVSEIPSSRLRTKTIILARNTYNVVSIACSVLILYQLNSKKWNWGAKSGFFWGTLCFCTLIWAVIDLPETAGKTFVEINELFKLGVPARKF</sequence>
<name>A0AA35NHI9_SACMI</name>
<dbReference type="InterPro" id="IPR036259">
    <property type="entry name" value="MFS_trans_sf"/>
</dbReference>
<organism evidence="12 13">
    <name type="scientific">Saccharomyces mikatae IFO 1815</name>
    <dbReference type="NCBI Taxonomy" id="226126"/>
    <lineage>
        <taxon>Eukaryota</taxon>
        <taxon>Fungi</taxon>
        <taxon>Dikarya</taxon>
        <taxon>Ascomycota</taxon>
        <taxon>Saccharomycotina</taxon>
        <taxon>Saccharomycetes</taxon>
        <taxon>Saccharomycetales</taxon>
        <taxon>Saccharomycetaceae</taxon>
        <taxon>Saccharomyces</taxon>
    </lineage>
</organism>
<feature type="transmembrane region" description="Helical" evidence="10">
    <location>
        <begin position="374"/>
        <end position="396"/>
    </location>
</feature>
<proteinExistence type="inferred from homology"/>
<keyword evidence="6 10" id="KW-1133">Transmembrane helix</keyword>
<evidence type="ECO:0000256" key="6">
    <source>
        <dbReference type="ARBA" id="ARBA00022989"/>
    </source>
</evidence>
<feature type="transmembrane region" description="Helical" evidence="10">
    <location>
        <begin position="191"/>
        <end position="214"/>
    </location>
</feature>
<dbReference type="GO" id="GO:0005351">
    <property type="term" value="F:carbohydrate:proton symporter activity"/>
    <property type="evidence" value="ECO:0007669"/>
    <property type="project" value="TreeGrafter"/>
</dbReference>
<evidence type="ECO:0000256" key="1">
    <source>
        <dbReference type="ARBA" id="ARBA00004141"/>
    </source>
</evidence>
<dbReference type="FunFam" id="1.20.1250.20:FF:000254">
    <property type="entry name" value="MAL31p Maltose permease"/>
    <property type="match status" value="1"/>
</dbReference>
<dbReference type="GO" id="GO:0016020">
    <property type="term" value="C:membrane"/>
    <property type="evidence" value="ECO:0007669"/>
    <property type="project" value="UniProtKB-SubCell"/>
</dbReference>
<evidence type="ECO:0000256" key="9">
    <source>
        <dbReference type="RuleBase" id="RU003346"/>
    </source>
</evidence>
<feature type="transmembrane region" description="Helical" evidence="10">
    <location>
        <begin position="16"/>
        <end position="40"/>
    </location>
</feature>
<dbReference type="InterPro" id="IPR020846">
    <property type="entry name" value="MFS_dom"/>
</dbReference>
<dbReference type="InterPro" id="IPR050360">
    <property type="entry name" value="MFS_Sugar_Transporters"/>
</dbReference>
<dbReference type="PANTHER" id="PTHR48022">
    <property type="entry name" value="PLASTIDIC GLUCOSE TRANSPORTER 4"/>
    <property type="match status" value="1"/>
</dbReference>